<name>A0ABS4DGG5_9CHLR</name>
<dbReference type="Proteomes" id="UP001193081">
    <property type="component" value="Unassembled WGS sequence"/>
</dbReference>
<evidence type="ECO:0000313" key="1">
    <source>
        <dbReference type="EMBL" id="MBP1468534.1"/>
    </source>
</evidence>
<evidence type="ECO:0000313" key="2">
    <source>
        <dbReference type="Proteomes" id="UP001193081"/>
    </source>
</evidence>
<sequence length="163" mass="17907">MVRLTVWTFPSFYGAGIVVKSLQMLSASELIRLHDAALLSWPRGRHTPCLHVIVELPRIWMLDDAFWGILAGALFHPDRFSSGAAGGGAIGPMLASLGLNAELLDNIRGLVIEGTSALLLLIEPEVVWRIRTAFEGMSYTLVEAPLSLDQQQWLRSAFSAHID</sequence>
<proteinExistence type="predicted"/>
<organism evidence="1 2">
    <name type="scientific">Candidatus Chloroploca mongolica</name>
    <dbReference type="NCBI Taxonomy" id="2528176"/>
    <lineage>
        <taxon>Bacteria</taxon>
        <taxon>Bacillati</taxon>
        <taxon>Chloroflexota</taxon>
        <taxon>Chloroflexia</taxon>
        <taxon>Chloroflexales</taxon>
        <taxon>Chloroflexineae</taxon>
        <taxon>Oscillochloridaceae</taxon>
        <taxon>Candidatus Chloroploca</taxon>
    </lineage>
</organism>
<gene>
    <name evidence="1" type="ORF">EYB53_022670</name>
</gene>
<keyword evidence="2" id="KW-1185">Reference proteome</keyword>
<dbReference type="EMBL" id="SIJK02000074">
    <property type="protein sequence ID" value="MBP1468534.1"/>
    <property type="molecule type" value="Genomic_DNA"/>
</dbReference>
<reference evidence="1 2" key="1">
    <citation type="submission" date="2021-03" db="EMBL/GenBank/DDBJ databases">
        <authorList>
            <person name="Grouzdev D.S."/>
        </authorList>
    </citation>
    <scope>NUCLEOTIDE SEQUENCE [LARGE SCALE GENOMIC DNA]</scope>
    <source>
        <strain evidence="1 2">M50-1</strain>
    </source>
</reference>
<dbReference type="RefSeq" id="WP_167857556.1">
    <property type="nucleotide sequence ID" value="NZ_SIJK02000074.1"/>
</dbReference>
<protein>
    <submittedName>
        <fullName evidence="1">DUF1269 domain-containing protein</fullName>
    </submittedName>
</protein>
<accession>A0ABS4DGG5</accession>
<dbReference type="Pfam" id="PF06897">
    <property type="entry name" value="DUF1269"/>
    <property type="match status" value="1"/>
</dbReference>
<comment type="caution">
    <text evidence="1">The sequence shown here is derived from an EMBL/GenBank/DDBJ whole genome shotgun (WGS) entry which is preliminary data.</text>
</comment>
<dbReference type="InterPro" id="IPR009200">
    <property type="entry name" value="DUF1269_membrane"/>
</dbReference>